<dbReference type="AlphaFoldDB" id="A0A6J6HM79"/>
<feature type="region of interest" description="Disordered" evidence="1">
    <location>
        <begin position="39"/>
        <end position="59"/>
    </location>
</feature>
<evidence type="ECO:0000313" key="2">
    <source>
        <dbReference type="EMBL" id="CAB4614902.1"/>
    </source>
</evidence>
<feature type="compositionally biased region" description="Low complexity" evidence="1">
    <location>
        <begin position="39"/>
        <end position="52"/>
    </location>
</feature>
<name>A0A6J6HM79_9ZZZZ</name>
<protein>
    <submittedName>
        <fullName evidence="2">Unannotated protein</fullName>
    </submittedName>
</protein>
<reference evidence="2" key="1">
    <citation type="submission" date="2020-05" db="EMBL/GenBank/DDBJ databases">
        <authorList>
            <person name="Chiriac C."/>
            <person name="Salcher M."/>
            <person name="Ghai R."/>
            <person name="Kavagutti S V."/>
        </authorList>
    </citation>
    <scope>NUCLEOTIDE SEQUENCE</scope>
</reference>
<organism evidence="2">
    <name type="scientific">freshwater metagenome</name>
    <dbReference type="NCBI Taxonomy" id="449393"/>
    <lineage>
        <taxon>unclassified sequences</taxon>
        <taxon>metagenomes</taxon>
        <taxon>ecological metagenomes</taxon>
    </lineage>
</organism>
<dbReference type="EMBL" id="CAEZUP010000058">
    <property type="protein sequence ID" value="CAB4614902.1"/>
    <property type="molecule type" value="Genomic_DNA"/>
</dbReference>
<proteinExistence type="predicted"/>
<gene>
    <name evidence="2" type="ORF">UFOPK1835_01330</name>
</gene>
<accession>A0A6J6HM79</accession>
<sequence>MNTVHSSPTCCQRRNRRVPAAIVALVSGLALLGSTACSSTSNSDESLSPDSSTITQDRPDMRGERYCEVLLVSVETGEPVATVFNSYPLNDCPETLWSQLDAQTIAAANNASLALLNGPRFWLMNDAQKANATPLPQTEFGGIAMYRQASVNIGSLANRSVPYIPYAVDRSALFTYNTGERVYLLTAPDGATYVMQTWSAQKDPGLTEAALTDLGTRLSLPAGWMYSSRILSEPLVVDTRSAPATVLQDNFENSYSKTTGG</sequence>
<evidence type="ECO:0000256" key="1">
    <source>
        <dbReference type="SAM" id="MobiDB-lite"/>
    </source>
</evidence>